<sequence>MILTISGVVQLNINTEARTRNHIFPPRML</sequence>
<reference evidence="1" key="2">
    <citation type="journal article" date="2015" name="Data Brief">
        <title>Shoot transcriptome of the giant reed, Arundo donax.</title>
        <authorList>
            <person name="Barrero R.A."/>
            <person name="Guerrero F.D."/>
            <person name="Moolhuijzen P."/>
            <person name="Goolsby J.A."/>
            <person name="Tidwell J."/>
            <person name="Bellgard S.E."/>
            <person name="Bellgard M.I."/>
        </authorList>
    </citation>
    <scope>NUCLEOTIDE SEQUENCE</scope>
    <source>
        <tissue evidence="1">Shoot tissue taken approximately 20 cm above the soil surface</tissue>
    </source>
</reference>
<dbReference type="AlphaFoldDB" id="A0A0A9BV24"/>
<evidence type="ECO:0000313" key="1">
    <source>
        <dbReference type="EMBL" id="JAD67924.1"/>
    </source>
</evidence>
<name>A0A0A9BV24_ARUDO</name>
<organism evidence="1">
    <name type="scientific">Arundo donax</name>
    <name type="common">Giant reed</name>
    <name type="synonym">Donax arundinaceus</name>
    <dbReference type="NCBI Taxonomy" id="35708"/>
    <lineage>
        <taxon>Eukaryota</taxon>
        <taxon>Viridiplantae</taxon>
        <taxon>Streptophyta</taxon>
        <taxon>Embryophyta</taxon>
        <taxon>Tracheophyta</taxon>
        <taxon>Spermatophyta</taxon>
        <taxon>Magnoliopsida</taxon>
        <taxon>Liliopsida</taxon>
        <taxon>Poales</taxon>
        <taxon>Poaceae</taxon>
        <taxon>PACMAD clade</taxon>
        <taxon>Arundinoideae</taxon>
        <taxon>Arundineae</taxon>
        <taxon>Arundo</taxon>
    </lineage>
</organism>
<reference evidence="1" key="1">
    <citation type="submission" date="2014-09" db="EMBL/GenBank/DDBJ databases">
        <authorList>
            <person name="Magalhaes I.L.F."/>
            <person name="Oliveira U."/>
            <person name="Santos F.R."/>
            <person name="Vidigal T.H.D.A."/>
            <person name="Brescovit A.D."/>
            <person name="Santos A.J."/>
        </authorList>
    </citation>
    <scope>NUCLEOTIDE SEQUENCE</scope>
    <source>
        <tissue evidence="1">Shoot tissue taken approximately 20 cm above the soil surface</tissue>
    </source>
</reference>
<protein>
    <submittedName>
        <fullName evidence="1">Uncharacterized protein</fullName>
    </submittedName>
</protein>
<accession>A0A0A9BV24</accession>
<dbReference type="EMBL" id="GBRH01229971">
    <property type="protein sequence ID" value="JAD67924.1"/>
    <property type="molecule type" value="Transcribed_RNA"/>
</dbReference>
<proteinExistence type="predicted"/>